<evidence type="ECO:0000256" key="3">
    <source>
        <dbReference type="ARBA" id="ARBA00023242"/>
    </source>
</evidence>
<keyword evidence="5" id="KW-1185">Reference proteome</keyword>
<name>A0ABR2J045_9EUKA</name>
<comment type="subcellular location">
    <subcellularLocation>
        <location evidence="1">Nucleus</location>
    </subcellularLocation>
</comment>
<evidence type="ECO:0000313" key="4">
    <source>
        <dbReference type="EMBL" id="KAK8871179.1"/>
    </source>
</evidence>
<evidence type="ECO:0000256" key="2">
    <source>
        <dbReference type="ARBA" id="ARBA00005907"/>
    </source>
</evidence>
<protein>
    <submittedName>
        <fullName evidence="4">Nucleolar Complex 2 protein</fullName>
    </submittedName>
</protein>
<organism evidence="4 5">
    <name type="scientific">Tritrichomonas musculus</name>
    <dbReference type="NCBI Taxonomy" id="1915356"/>
    <lineage>
        <taxon>Eukaryota</taxon>
        <taxon>Metamonada</taxon>
        <taxon>Parabasalia</taxon>
        <taxon>Tritrichomonadida</taxon>
        <taxon>Tritrichomonadidae</taxon>
        <taxon>Tritrichomonas</taxon>
    </lineage>
</organism>
<dbReference type="InterPro" id="IPR005343">
    <property type="entry name" value="Noc2"/>
</dbReference>
<proteinExistence type="inferred from homology"/>
<gene>
    <name evidence="4" type="ORF">M9Y10_009092</name>
</gene>
<dbReference type="EMBL" id="JAPFFF010000014">
    <property type="protein sequence ID" value="KAK8871179.1"/>
    <property type="molecule type" value="Genomic_DNA"/>
</dbReference>
<evidence type="ECO:0000256" key="1">
    <source>
        <dbReference type="ARBA" id="ARBA00004123"/>
    </source>
</evidence>
<comment type="similarity">
    <text evidence="2">Belongs to the NOC2 family.</text>
</comment>
<evidence type="ECO:0000313" key="5">
    <source>
        <dbReference type="Proteomes" id="UP001470230"/>
    </source>
</evidence>
<reference evidence="4 5" key="1">
    <citation type="submission" date="2024-04" db="EMBL/GenBank/DDBJ databases">
        <title>Tritrichomonas musculus Genome.</title>
        <authorList>
            <person name="Alves-Ferreira E."/>
            <person name="Grigg M."/>
            <person name="Lorenzi H."/>
            <person name="Galac M."/>
        </authorList>
    </citation>
    <scope>NUCLEOTIDE SEQUENCE [LARGE SCALE GENOMIC DNA]</scope>
    <source>
        <strain evidence="4 5">EAF2021</strain>
    </source>
</reference>
<sequence>MNENILTIEQAVEKIEAGELTSEVIDIILDKHIEEPTDNEYLLLISNALVKFAKPVEWKNFESSLNLFAQATIENNQSIEILSPIFQRADMLEFTKSYFMSVSNFWLTKNPDRTVSILLYVSSRAAQNSPQFYSWAVRALFSIIATNLELVHFADLSSSFSQFIDFQPEATTEPLQQLMAERFKFMFQSLEDRNVDQTTNYANEKFLNLLKFFQPFAFKYDQYKSAFIILAFRSIYEEPSLKINPFRLKVIQILMDTGHYLECVAQLTKILSKSLQEKKSESVVFDWEKLIIADKEIARSSNYQDMLFDKSFDMLKTCLEQLKKRIAYPEIVAPVIRTIKTTIESPIFQSKQSILKKFINEIEKNVKLVEQKRQAIATAENFNITECLDI</sequence>
<dbReference type="Proteomes" id="UP001470230">
    <property type="component" value="Unassembled WGS sequence"/>
</dbReference>
<keyword evidence="3" id="KW-0539">Nucleus</keyword>
<accession>A0ABR2J045</accession>
<dbReference type="Pfam" id="PF03715">
    <property type="entry name" value="Noc2"/>
    <property type="match status" value="1"/>
</dbReference>
<comment type="caution">
    <text evidence="4">The sequence shown here is derived from an EMBL/GenBank/DDBJ whole genome shotgun (WGS) entry which is preliminary data.</text>
</comment>